<dbReference type="Gene3D" id="3.40.50.360">
    <property type="match status" value="1"/>
</dbReference>
<proteinExistence type="inferred from homology"/>
<dbReference type="GO" id="GO:0016020">
    <property type="term" value="C:membrane"/>
    <property type="evidence" value="ECO:0007669"/>
    <property type="project" value="TreeGrafter"/>
</dbReference>
<dbReference type="AlphaFoldDB" id="A0A137NXZ8"/>
<sequence>MTRITKLAIVYYSTYGHIAALAEAIAEGAKKNANIEINIYQIKETLSDEILGKMHAPPKKEHPEITPDILKEQDGVLWGVPTRFGIMPAQVKTFIDSCGQLWAAGALQHKFAGTFVSSNTQHGGQETTHMTMLTTFAHFGVIYVPLGYSNPHLNLDDSVLGGSPWGASVVAGSNGRLQPNEKELDIAKTQGENFAKVVSQYVNGAPAV</sequence>
<dbReference type="FunFam" id="3.40.50.360:FF:000001">
    <property type="entry name" value="NAD(P)H dehydrogenase (Quinone) FQR1-like"/>
    <property type="match status" value="1"/>
</dbReference>
<dbReference type="GO" id="GO:0010181">
    <property type="term" value="F:FMN binding"/>
    <property type="evidence" value="ECO:0007669"/>
    <property type="project" value="InterPro"/>
</dbReference>
<dbReference type="SUPFAM" id="SSF52218">
    <property type="entry name" value="Flavoproteins"/>
    <property type="match status" value="1"/>
</dbReference>
<dbReference type="OrthoDB" id="504689at2759"/>
<organism evidence="3 4">
    <name type="scientific">Conidiobolus coronatus (strain ATCC 28846 / CBS 209.66 / NRRL 28638)</name>
    <name type="common">Delacroixia coronata</name>
    <dbReference type="NCBI Taxonomy" id="796925"/>
    <lineage>
        <taxon>Eukaryota</taxon>
        <taxon>Fungi</taxon>
        <taxon>Fungi incertae sedis</taxon>
        <taxon>Zoopagomycota</taxon>
        <taxon>Entomophthoromycotina</taxon>
        <taxon>Entomophthoromycetes</taxon>
        <taxon>Entomophthorales</taxon>
        <taxon>Ancylistaceae</taxon>
        <taxon>Conidiobolus</taxon>
    </lineage>
</organism>
<name>A0A137NXZ8_CONC2</name>
<comment type="similarity">
    <text evidence="1">Belongs to the WrbA family.</text>
</comment>
<dbReference type="PROSITE" id="PS50902">
    <property type="entry name" value="FLAVODOXIN_LIKE"/>
    <property type="match status" value="1"/>
</dbReference>
<gene>
    <name evidence="3" type="ORF">CONCODRAFT_42604</name>
</gene>
<dbReference type="InterPro" id="IPR008254">
    <property type="entry name" value="Flavodoxin/NO_synth"/>
</dbReference>
<evidence type="ECO:0000259" key="2">
    <source>
        <dbReference type="PROSITE" id="PS50902"/>
    </source>
</evidence>
<dbReference type="InterPro" id="IPR029039">
    <property type="entry name" value="Flavoprotein-like_sf"/>
</dbReference>
<evidence type="ECO:0000256" key="1">
    <source>
        <dbReference type="ARBA" id="ARBA00006961"/>
    </source>
</evidence>
<dbReference type="STRING" id="796925.A0A137NXZ8"/>
<evidence type="ECO:0000313" key="3">
    <source>
        <dbReference type="EMBL" id="KXN67656.1"/>
    </source>
</evidence>
<dbReference type="OMA" id="GMFELEQ"/>
<accession>A0A137NXZ8</accession>
<dbReference type="InterPro" id="IPR005025">
    <property type="entry name" value="FMN_Rdtase-like_dom"/>
</dbReference>
<dbReference type="InterPro" id="IPR010089">
    <property type="entry name" value="Flavoprotein_WrbA-like"/>
</dbReference>
<dbReference type="Pfam" id="PF03358">
    <property type="entry name" value="FMN_red"/>
    <property type="match status" value="1"/>
</dbReference>
<dbReference type="PANTHER" id="PTHR30546">
    <property type="entry name" value="FLAVODOXIN-RELATED PROTEIN WRBA-RELATED"/>
    <property type="match status" value="1"/>
</dbReference>
<feature type="domain" description="Flavodoxin-like" evidence="2">
    <location>
        <begin position="7"/>
        <end position="170"/>
    </location>
</feature>
<dbReference type="NCBIfam" id="TIGR01755">
    <property type="entry name" value="flav_wrbA"/>
    <property type="match status" value="1"/>
</dbReference>
<reference evidence="3 4" key="1">
    <citation type="journal article" date="2015" name="Genome Biol. Evol.">
        <title>Phylogenomic analyses indicate that early fungi evolved digesting cell walls of algal ancestors of land plants.</title>
        <authorList>
            <person name="Chang Y."/>
            <person name="Wang S."/>
            <person name="Sekimoto S."/>
            <person name="Aerts A.L."/>
            <person name="Choi C."/>
            <person name="Clum A."/>
            <person name="LaButti K.M."/>
            <person name="Lindquist E.A."/>
            <person name="Yee Ngan C."/>
            <person name="Ohm R.A."/>
            <person name="Salamov A.A."/>
            <person name="Grigoriev I.V."/>
            <person name="Spatafora J.W."/>
            <person name="Berbee M.L."/>
        </authorList>
    </citation>
    <scope>NUCLEOTIDE SEQUENCE [LARGE SCALE GENOMIC DNA]</scope>
    <source>
        <strain evidence="3 4">NRRL 28638</strain>
    </source>
</reference>
<keyword evidence="4" id="KW-1185">Reference proteome</keyword>
<evidence type="ECO:0000313" key="4">
    <source>
        <dbReference type="Proteomes" id="UP000070444"/>
    </source>
</evidence>
<dbReference type="EMBL" id="KQ964621">
    <property type="protein sequence ID" value="KXN67656.1"/>
    <property type="molecule type" value="Genomic_DNA"/>
</dbReference>
<dbReference type="NCBIfam" id="NF002999">
    <property type="entry name" value="PRK03767.1"/>
    <property type="match status" value="1"/>
</dbReference>
<protein>
    <submittedName>
        <fullName evidence="3">Flavo protein WrbA</fullName>
    </submittedName>
</protein>
<dbReference type="PANTHER" id="PTHR30546:SF23">
    <property type="entry name" value="FLAVOPROTEIN-LIKE PROTEIN YCP4-RELATED"/>
    <property type="match status" value="1"/>
</dbReference>
<dbReference type="GO" id="GO:0003955">
    <property type="term" value="F:NAD(P)H dehydrogenase (quinone) activity"/>
    <property type="evidence" value="ECO:0007669"/>
    <property type="project" value="InterPro"/>
</dbReference>
<dbReference type="Proteomes" id="UP000070444">
    <property type="component" value="Unassembled WGS sequence"/>
</dbReference>